<dbReference type="CDD" id="cd00167">
    <property type="entry name" value="SANT"/>
    <property type="match status" value="1"/>
</dbReference>
<name>A0A896WCG5_MELAB</name>
<evidence type="ECO:0000259" key="3">
    <source>
        <dbReference type="PROSITE" id="PS51293"/>
    </source>
</evidence>
<dbReference type="InterPro" id="IPR009057">
    <property type="entry name" value="Homeodomain-like_sf"/>
</dbReference>
<accession>A0A896WCG5</accession>
<reference evidence="4" key="1">
    <citation type="journal article" name="Plants (Basel)">
        <title>NAC and MYB Families and Lignin Biosynthesis-Related Members Identification and Expression Analysis in Melilotus albus.</title>
        <authorList>
            <person name="Chen L."/>
            <person name="Wu F."/>
            <person name="Zhang J."/>
        </authorList>
    </citation>
    <scope>NUCLEOTIDE SEQUENCE</scope>
</reference>
<dbReference type="PROSITE" id="PS51293">
    <property type="entry name" value="SANT"/>
    <property type="match status" value="2"/>
</dbReference>
<evidence type="ECO:0000256" key="1">
    <source>
        <dbReference type="SAM" id="Coils"/>
    </source>
</evidence>
<feature type="compositionally biased region" description="Basic and acidic residues" evidence="2">
    <location>
        <begin position="7"/>
        <end position="21"/>
    </location>
</feature>
<evidence type="ECO:0000313" key="4">
    <source>
        <dbReference type="EMBL" id="QSD99673.1"/>
    </source>
</evidence>
<feature type="compositionally biased region" description="Polar residues" evidence="2">
    <location>
        <begin position="22"/>
        <end position="38"/>
    </location>
</feature>
<dbReference type="SUPFAM" id="SSF46689">
    <property type="entry name" value="Homeodomain-like"/>
    <property type="match status" value="2"/>
</dbReference>
<dbReference type="EMBL" id="MW302519">
    <property type="protein sequence ID" value="QSD99673.1"/>
    <property type="molecule type" value="Genomic_DNA"/>
</dbReference>
<evidence type="ECO:0000256" key="2">
    <source>
        <dbReference type="SAM" id="MobiDB-lite"/>
    </source>
</evidence>
<feature type="compositionally biased region" description="Basic and acidic residues" evidence="2">
    <location>
        <begin position="135"/>
        <end position="144"/>
    </location>
</feature>
<organism evidence="4">
    <name type="scientific">Melilotus albus</name>
    <name type="common">White sweet clover</name>
    <name type="synonym">Melilotus officinalis subsp. albus</name>
    <dbReference type="NCBI Taxonomy" id="47082"/>
    <lineage>
        <taxon>Eukaryota</taxon>
        <taxon>Viridiplantae</taxon>
        <taxon>Streptophyta</taxon>
        <taxon>Embryophyta</taxon>
        <taxon>Tracheophyta</taxon>
        <taxon>Spermatophyta</taxon>
        <taxon>Magnoliopsida</taxon>
        <taxon>eudicotyledons</taxon>
        <taxon>Gunneridae</taxon>
        <taxon>Pentapetalae</taxon>
        <taxon>rosids</taxon>
        <taxon>fabids</taxon>
        <taxon>Fabales</taxon>
        <taxon>Fabaceae</taxon>
        <taxon>Papilionoideae</taxon>
        <taxon>50 kb inversion clade</taxon>
        <taxon>NPAAA clade</taxon>
        <taxon>Hologalegina</taxon>
        <taxon>IRL clade</taxon>
        <taxon>Trifolieae</taxon>
        <taxon>Melilotus</taxon>
    </lineage>
</organism>
<feature type="coiled-coil region" evidence="1">
    <location>
        <begin position="430"/>
        <end position="457"/>
    </location>
</feature>
<feature type="domain" description="SANT" evidence="3">
    <location>
        <begin position="786"/>
        <end position="837"/>
    </location>
</feature>
<feature type="compositionally biased region" description="Basic and acidic residues" evidence="2">
    <location>
        <begin position="98"/>
        <end position="122"/>
    </location>
</feature>
<dbReference type="PANTHER" id="PTHR47340:SF1">
    <property type="entry name" value="DUPLICATED HOMEODOMAIN-LIKE SUPERFAMILY PROTEIN"/>
    <property type="match status" value="1"/>
</dbReference>
<feature type="compositionally biased region" description="Polar residues" evidence="2">
    <location>
        <begin position="123"/>
        <end position="134"/>
    </location>
</feature>
<feature type="region of interest" description="Disordered" evidence="2">
    <location>
        <begin position="1"/>
        <end position="58"/>
    </location>
</feature>
<dbReference type="InterPro" id="IPR017884">
    <property type="entry name" value="SANT_dom"/>
</dbReference>
<dbReference type="InterPro" id="IPR001005">
    <property type="entry name" value="SANT/Myb"/>
</dbReference>
<feature type="domain" description="SANT" evidence="3">
    <location>
        <begin position="1003"/>
        <end position="1054"/>
    </location>
</feature>
<gene>
    <name evidence="4" type="primary">EVM0016830.1</name>
</gene>
<proteinExistence type="predicted"/>
<feature type="compositionally biased region" description="Polar residues" evidence="2">
    <location>
        <begin position="1089"/>
        <end position="1102"/>
    </location>
</feature>
<feature type="compositionally biased region" description="Basic and acidic residues" evidence="2">
    <location>
        <begin position="45"/>
        <end position="55"/>
    </location>
</feature>
<feature type="region of interest" description="Disordered" evidence="2">
    <location>
        <begin position="170"/>
        <end position="190"/>
    </location>
</feature>
<feature type="region of interest" description="Disordered" evidence="2">
    <location>
        <begin position="84"/>
        <end position="144"/>
    </location>
</feature>
<sequence length="1418" mass="155209">MSLEPIPLDRKSSSLRERKQGSSESSGSVARWRGSSSSHNHRRLHEFNRSGDHQRLGGHRRMGSWQLFPEESGHENVFSRSCDNKLGEDNCRPSFSRGDGKYGRGNRESRGTFSQREWRGHSSENVNNSLNMSRRQTDASNDRKSVDDMLTYSSRPNSDIVNNWEQHHMKDQHNKRGGVNRFGTSQRCDRDSSLGTIDWKPLKWTRPGSSRDSGFSRSSGMRSLGGTNLMGSCEGKVGLRQKFATAVESNSEEAAICRTSSAPSEETNSRKKPRLNWGEGLAKFEKKQVEGPEVTSNKDDPLSPPFNMEPSNFLSPGLVDKSPKVLGLAGCASPTTLSPAIFNSSPGVDDKLFGKAAIVDRDVDNSGSSPGPGSQSHMQMFSFNLEKVDNDSLTKLGSSLVDLLPQFDNLSSVDCSLLSSTTMNKLMILKADISKVLEVTETEIDSLETELRSLKSKSEGRLPCTTPIGPLRCCNAKSCDKYVGDSDKVARVESLQIVSSGELIVEKMPFSDNLLDSPGPPRSKIVEDLPMISAVSACDVGRYGTCSEDLDRIQSTSVQCLIPCTYRHGANVNNSSLEVKDGVDAKSSASFYSSTDDILYDTIISCNKRTAKEAHEVFDKLLSEKYHKNDNIGTSSGSCSLNDTHIMERFAERRRMIRLKERVITLKFKALNHLWKEDTRLLSTRKHRPKSHKKLESDLHTTINSHQKKRSTFRFPFPAGNKLRLVPTSEMVKYTSQLLSESKHDIHRSTLKMPALILDQKEKMNSMFLSSNGLVEDPLAIEKERAMINPWTSEEKEIFLEKFAAFGKDFRKISTFLGHKTTADCVEFYYKNHKSDCFEEIKKKGADKLAKFLKAKTDLMESGIKWNSEANTSNLDILSAVSVMADGHAHNRKMRSGRSLWRGYDHKAMSKGDSVSTEKANSSNIIEGERETVAAAGVLTGICGGCPLSEAAGSSITSLADPVKGKRVRKSVKGRSKSKQPPMAAITQDIDPETCSDESCGEMELTDWTDVEKAAFLHALSSFGKDFAVIAQCVGTRSQYQCKVFFCKTHKRIGMDLIGHTPENVGALVNDDVDGSRSDTDNACIAETGSANGSDTSGSKTGADQPASDKNMYRDESNPVDARNLSAELDESEGINGEVDHRDVNIVSNASLIGGESQLATVDNEGVLYSSDRFGSVRHQSAIIMPDSIEIGNDKPSEGGGVVTDLVSDMRTIEACYSNSAAEGRLVPDVSSGHQGNELVGSAVCRDEADTDVVIEFKDNVHGSRTSVNTSLPLLEASCSRLSVDAENESQLCLEKPQFSGLSEGPVTNANDVKIFGKVLTIPSSTQKPTLSAKGNEENGNEIQPVFPSLPDFNAPYVSCSDGNTVQPASSILLAKYPLAFGCYPGGSKSSNTDQLVDQTRIVMKEDKCLAEKDDIGS</sequence>
<dbReference type="Gene3D" id="1.20.58.1880">
    <property type="match status" value="1"/>
</dbReference>
<feature type="region of interest" description="Disordered" evidence="2">
    <location>
        <begin position="1070"/>
        <end position="1120"/>
    </location>
</feature>
<protein>
    <submittedName>
        <fullName evidence="4">MYB family transcription factor</fullName>
    </submittedName>
</protein>
<dbReference type="PANTHER" id="PTHR47340">
    <property type="entry name" value="DUPLICATED HOMEODOMAIN-LIKE SUPERFAMILY PROTEIN"/>
    <property type="match status" value="1"/>
</dbReference>
<dbReference type="Gene3D" id="1.10.10.60">
    <property type="entry name" value="Homeodomain-like"/>
    <property type="match status" value="1"/>
</dbReference>
<feature type="compositionally biased region" description="Low complexity" evidence="2">
    <location>
        <begin position="206"/>
        <end position="226"/>
    </location>
</feature>
<dbReference type="Pfam" id="PF00249">
    <property type="entry name" value="Myb_DNA-binding"/>
    <property type="match status" value="2"/>
</dbReference>
<dbReference type="SMART" id="SM00717">
    <property type="entry name" value="SANT"/>
    <property type="match status" value="2"/>
</dbReference>
<keyword evidence="1" id="KW-0175">Coiled coil</keyword>
<feature type="region of interest" description="Disordered" evidence="2">
    <location>
        <begin position="205"/>
        <end position="227"/>
    </location>
</feature>